<dbReference type="PROSITE" id="PS00383">
    <property type="entry name" value="TYR_PHOSPHATASE_1"/>
    <property type="match status" value="1"/>
</dbReference>
<proteinExistence type="predicted"/>
<dbReference type="Gramene" id="ONIVA12G13020.1">
    <property type="protein sequence ID" value="ONIVA12G13020.1"/>
    <property type="gene ID" value="ONIVA12G13020"/>
</dbReference>
<keyword evidence="3" id="KW-0904">Protein phosphatase</keyword>
<dbReference type="PROSITE" id="PS50206">
    <property type="entry name" value="RHODANESE_3"/>
    <property type="match status" value="1"/>
</dbReference>
<dbReference type="Pfam" id="PF00782">
    <property type="entry name" value="DSPc"/>
    <property type="match status" value="1"/>
</dbReference>
<dbReference type="SUPFAM" id="SSF52799">
    <property type="entry name" value="(Phosphotyrosine protein) phosphatases II"/>
    <property type="match status" value="1"/>
</dbReference>
<feature type="transmembrane region" description="Helical" evidence="4">
    <location>
        <begin position="140"/>
        <end position="159"/>
    </location>
</feature>
<reference evidence="7" key="2">
    <citation type="submission" date="2018-04" db="EMBL/GenBank/DDBJ databases">
        <title>OnivRS2 (Oryza nivara Reference Sequence Version 2).</title>
        <authorList>
            <person name="Zhang J."/>
            <person name="Kudrna D."/>
            <person name="Lee S."/>
            <person name="Talag J."/>
            <person name="Rajasekar S."/>
            <person name="Welchert J."/>
            <person name="Hsing Y.-I."/>
            <person name="Wing R.A."/>
        </authorList>
    </citation>
    <scope>NUCLEOTIDE SEQUENCE [LARGE SCALE GENOMIC DNA]</scope>
    <source>
        <strain evidence="7">SL10</strain>
    </source>
</reference>
<feature type="transmembrane region" description="Helical" evidence="4">
    <location>
        <begin position="99"/>
        <end position="120"/>
    </location>
</feature>
<dbReference type="InterPro" id="IPR000387">
    <property type="entry name" value="Tyr_Pase_dom"/>
</dbReference>
<evidence type="ECO:0000313" key="8">
    <source>
        <dbReference type="Proteomes" id="UP000006591"/>
    </source>
</evidence>
<protein>
    <recommendedName>
        <fullName evidence="1">protein-tyrosine-phosphatase</fullName>
        <ecNumber evidence="1">3.1.3.48</ecNumber>
    </recommendedName>
</protein>
<evidence type="ECO:0000256" key="3">
    <source>
        <dbReference type="ARBA" id="ARBA00022912"/>
    </source>
</evidence>
<keyword evidence="4" id="KW-0812">Transmembrane</keyword>
<dbReference type="PROSITE" id="PS50056">
    <property type="entry name" value="TYR_PHOSPHATASE_2"/>
    <property type="match status" value="1"/>
</dbReference>
<dbReference type="InterPro" id="IPR016130">
    <property type="entry name" value="Tyr_Pase_AS"/>
</dbReference>
<dbReference type="eggNOG" id="ENOG502QT3P">
    <property type="taxonomic scope" value="Eukaryota"/>
</dbReference>
<dbReference type="SMART" id="SM00195">
    <property type="entry name" value="DSPc"/>
    <property type="match status" value="1"/>
</dbReference>
<dbReference type="Gene3D" id="3.90.190.10">
    <property type="entry name" value="Protein tyrosine phosphatase superfamily"/>
    <property type="match status" value="1"/>
</dbReference>
<dbReference type="EC" id="3.1.3.48" evidence="1"/>
<keyword evidence="4" id="KW-0472">Membrane</keyword>
<dbReference type="GO" id="GO:0004725">
    <property type="term" value="F:protein tyrosine phosphatase activity"/>
    <property type="evidence" value="ECO:0007669"/>
    <property type="project" value="UniProtKB-EC"/>
</dbReference>
<keyword evidence="4" id="KW-1133">Transmembrane helix</keyword>
<dbReference type="InterPro" id="IPR029021">
    <property type="entry name" value="Prot-tyrosine_phosphatase-like"/>
</dbReference>
<feature type="transmembrane region" description="Helical" evidence="4">
    <location>
        <begin position="71"/>
        <end position="92"/>
    </location>
</feature>
<evidence type="ECO:0000256" key="4">
    <source>
        <dbReference type="SAM" id="Phobius"/>
    </source>
</evidence>
<dbReference type="InterPro" id="IPR001763">
    <property type="entry name" value="Rhodanese-like_dom"/>
</dbReference>
<dbReference type="EnsemblPlants" id="ONIVA12G13020.1">
    <property type="protein sequence ID" value="ONIVA12G13020.1"/>
    <property type="gene ID" value="ONIVA12G13020"/>
</dbReference>
<evidence type="ECO:0000256" key="1">
    <source>
        <dbReference type="ARBA" id="ARBA00013064"/>
    </source>
</evidence>
<dbReference type="AlphaFoldDB" id="A0A0E0JAL9"/>
<dbReference type="PANTHER" id="PTHR47216">
    <property type="match status" value="1"/>
</dbReference>
<accession>A0A0E0JAL9</accession>
<dbReference type="CDD" id="cd14527">
    <property type="entry name" value="DSP_bac"/>
    <property type="match status" value="1"/>
</dbReference>
<name>A0A0E0JAL9_ORYNI</name>
<evidence type="ECO:0000259" key="5">
    <source>
        <dbReference type="PROSITE" id="PS50056"/>
    </source>
</evidence>
<dbReference type="PANTHER" id="PTHR47216:SF1">
    <property type="entry name" value="DUAL SPECIFICITY PHOSPHATASE, CATALYTIC DOMAIN CONTAINING PROTEIN, EXPRESSED"/>
    <property type="match status" value="1"/>
</dbReference>
<dbReference type="OMA" id="NRYIVIF"/>
<dbReference type="InterPro" id="IPR000340">
    <property type="entry name" value="Dual-sp_phosphatase_cat-dom"/>
</dbReference>
<organism evidence="7">
    <name type="scientific">Oryza nivara</name>
    <name type="common">Indian wild rice</name>
    <name type="synonym">Oryza sativa f. spontanea</name>
    <dbReference type="NCBI Taxonomy" id="4536"/>
    <lineage>
        <taxon>Eukaryota</taxon>
        <taxon>Viridiplantae</taxon>
        <taxon>Streptophyta</taxon>
        <taxon>Embryophyta</taxon>
        <taxon>Tracheophyta</taxon>
        <taxon>Spermatophyta</taxon>
        <taxon>Magnoliopsida</taxon>
        <taxon>Liliopsida</taxon>
        <taxon>Poales</taxon>
        <taxon>Poaceae</taxon>
        <taxon>BOP clade</taxon>
        <taxon>Oryzoideae</taxon>
        <taxon>Oryzeae</taxon>
        <taxon>Oryzinae</taxon>
        <taxon>Oryza</taxon>
    </lineage>
</organism>
<evidence type="ECO:0000313" key="7">
    <source>
        <dbReference type="EnsemblPlants" id="ONIVA12G13020.1"/>
    </source>
</evidence>
<evidence type="ECO:0000259" key="6">
    <source>
        <dbReference type="PROSITE" id="PS50206"/>
    </source>
</evidence>
<dbReference type="InterPro" id="IPR020422">
    <property type="entry name" value="TYR_PHOSPHATASE_DUAL_dom"/>
</dbReference>
<evidence type="ECO:0000256" key="2">
    <source>
        <dbReference type="ARBA" id="ARBA00022801"/>
    </source>
</evidence>
<feature type="domain" description="Tyrosine specific protein phosphatases" evidence="5">
    <location>
        <begin position="241"/>
        <end position="296"/>
    </location>
</feature>
<keyword evidence="2" id="KW-0378">Hydrolase</keyword>
<feature type="domain" description="Rhodanese" evidence="6">
    <location>
        <begin position="192"/>
        <end position="334"/>
    </location>
</feature>
<dbReference type="Proteomes" id="UP000006591">
    <property type="component" value="Chromosome 12"/>
</dbReference>
<reference evidence="7" key="1">
    <citation type="submission" date="2015-04" db="UniProtKB">
        <authorList>
            <consortium name="EnsemblPlants"/>
        </authorList>
    </citation>
    <scope>IDENTIFICATION</scope>
    <source>
        <strain evidence="7">SL10</strain>
    </source>
</reference>
<keyword evidence="8" id="KW-1185">Reference proteome</keyword>
<dbReference type="STRING" id="4536.A0A0E0JAL9"/>
<sequence>MARHSSRTSVGFLHQKKGKSFSASPICSASQGGWRCLLLLLLLLVHAAVEKTHGSSPVRPHLLALNPLLPFKRAIMGISKVIGIAGTSLLVTSVGLWKIGLRIVAVPFLATSTIAYIIAVASHNSINIPWMLGKNSKGRFPIWSSVLFGPFLILARVYATMKRHMRKKEAVYNMITEGVYLGGWPFMLKHLPPGDPSVIDCTCELPRSDFVPTNEYLCVPTWDTRAPTISQIEFAARWACEKRAKGKPVYVHCAFGHGRSACVVCAVLVALGIAENWKDAENIIREKRKIKMNAVHRKTLDDWNLGDGFFHQWFDEGVVRWWWGWRRRWRSTVQRCRHHGLLPDNFNRYIVIFKGVTKDINEGVFLFVVDMDPNAEEDEQLVQDNHKWQFVRDYPRRRERHIFSSSYPPAVG</sequence>